<keyword evidence="1" id="KW-0449">Lipoprotein</keyword>
<dbReference type="Gene3D" id="3.30.70.2050">
    <property type="match status" value="2"/>
</dbReference>
<dbReference type="PANTHER" id="PTHR41247">
    <property type="entry name" value="HTH-TYPE TRANSCRIPTIONAL REPRESSOR YCNK"/>
    <property type="match status" value="1"/>
</dbReference>
<proteinExistence type="predicted"/>
<accession>A0A1W1BHA8</accession>
<evidence type="ECO:0000313" key="1">
    <source>
        <dbReference type="EMBL" id="SFV52878.1"/>
    </source>
</evidence>
<protein>
    <submittedName>
        <fullName evidence="1">Nitrous oxide reductase maturation protein, outer-membrane lipoprotein NosL</fullName>
    </submittedName>
</protein>
<dbReference type="PANTHER" id="PTHR41247:SF1">
    <property type="entry name" value="HTH-TYPE TRANSCRIPTIONAL REPRESSOR YCNK"/>
    <property type="match status" value="1"/>
</dbReference>
<name>A0A1W1BHA8_9ZZZZ</name>
<reference evidence="1" key="1">
    <citation type="submission" date="2016-10" db="EMBL/GenBank/DDBJ databases">
        <authorList>
            <person name="de Groot N.N."/>
        </authorList>
    </citation>
    <scope>NUCLEOTIDE SEQUENCE</scope>
</reference>
<dbReference type="Pfam" id="PF05573">
    <property type="entry name" value="NosL"/>
    <property type="match status" value="2"/>
</dbReference>
<dbReference type="SUPFAM" id="SSF160387">
    <property type="entry name" value="NosL/MerB-like"/>
    <property type="match status" value="2"/>
</dbReference>
<gene>
    <name evidence="1" type="ORF">MNB_SV-12-1349</name>
</gene>
<sequence length="380" mass="43377">MLNRKMTIITMLLTLLLSTIYAGDTFSKVASIEPTLTQKGASKKWCSICGMNIKMFYKTSHTSKLPNGTDRQYCSIRCLVVDMQKHKIDLADIKVVDVNSQKLIDANRAFYVIGSDIKGTMAKISKLAFATKDEAEKFAKEHGGEVTDFATVLKRAKESLKSDIAMINMKKKKMMHPMGAKLFKKKCQQTINPTDFVAINALKSAIVENKLCKPLKEKQLQAVALYLWDVKRTENLDKVTNKIEVTNTQKCPVCGMFVYKYPKWVAQIFYKDGKDEHYYSFDGVKDLMKFYFDPMRWGKYATFKKENITKILVTDYYSQKVIDGTKAYFVIGSDVLGPMGNELIPFEQEADAKTFYADHNGKSIVRFDKIVEKEVLKLDE</sequence>
<dbReference type="AlphaFoldDB" id="A0A1W1BHA8"/>
<organism evidence="1">
    <name type="scientific">hydrothermal vent metagenome</name>
    <dbReference type="NCBI Taxonomy" id="652676"/>
    <lineage>
        <taxon>unclassified sequences</taxon>
        <taxon>metagenomes</taxon>
        <taxon>ecological metagenomes</taxon>
    </lineage>
</organism>
<dbReference type="EMBL" id="FPHE01000038">
    <property type="protein sequence ID" value="SFV52878.1"/>
    <property type="molecule type" value="Genomic_DNA"/>
</dbReference>
<dbReference type="InterPro" id="IPR008719">
    <property type="entry name" value="N2O_reductase_NosL"/>
</dbReference>